<name>A0A2A2M7Z0_9GAMM</name>
<organism evidence="1 2">
    <name type="scientific">Hafnia paralvei</name>
    <dbReference type="NCBI Taxonomy" id="546367"/>
    <lineage>
        <taxon>Bacteria</taxon>
        <taxon>Pseudomonadati</taxon>
        <taxon>Pseudomonadota</taxon>
        <taxon>Gammaproteobacteria</taxon>
        <taxon>Enterobacterales</taxon>
        <taxon>Hafniaceae</taxon>
        <taxon>Hafnia</taxon>
    </lineage>
</organism>
<dbReference type="EMBL" id="NQMS01000017">
    <property type="protein sequence ID" value="PAV94218.1"/>
    <property type="molecule type" value="Genomic_DNA"/>
</dbReference>
<gene>
    <name evidence="1" type="ORF">CJD50_22055</name>
</gene>
<accession>A0A2A2M7Z0</accession>
<evidence type="ECO:0000313" key="1">
    <source>
        <dbReference type="EMBL" id="PAV94218.1"/>
    </source>
</evidence>
<comment type="caution">
    <text evidence="1">The sequence shown here is derived from an EMBL/GenBank/DDBJ whole genome shotgun (WGS) entry which is preliminary data.</text>
</comment>
<sequence>MEWPKVFSDVGDDIRKKAFEKFDVEAITKTTLLPGQEKTGYHKRKLTTDYYIFIFTDREDKKKQGSFCCGVHASKGWFELNGQNAHNIASYNPLTGESSGDVGKVGTRSTTAINHPKANKEKKQLINILQTYIALTDSITSTKEGESTAVKILKKLITHPSNSPERSEIRAVNTLLYKTFTDIKYKQHDITKYSELVLFKENSLGITIKSIPVSYFNENIKNNRESKHSDYVYPNPPSF</sequence>
<dbReference type="OrthoDB" id="6555689at2"/>
<dbReference type="RefSeq" id="WP_095661767.1">
    <property type="nucleotide sequence ID" value="NZ_NQMS01000017.1"/>
</dbReference>
<dbReference type="Proteomes" id="UP000218796">
    <property type="component" value="Unassembled WGS sequence"/>
</dbReference>
<evidence type="ECO:0000313" key="2">
    <source>
        <dbReference type="Proteomes" id="UP000218796"/>
    </source>
</evidence>
<reference evidence="1 2" key="1">
    <citation type="submission" date="2017-08" db="EMBL/GenBank/DDBJ databases">
        <title>Draft Genome Sequence of Hafnia alvei CITHA-6 Isolated from Raw Bovine Milk.</title>
        <authorList>
            <person name="Culligan E.P."/>
            <person name="Mcsweeney A."/>
            <person name="O'Doherty C."/>
            <person name="Gleeson E."/>
            <person name="O'Riordan D."/>
            <person name="Sleator R.D."/>
        </authorList>
    </citation>
    <scope>NUCLEOTIDE SEQUENCE [LARGE SCALE GENOMIC DNA]</scope>
    <source>
        <strain evidence="1 2">CITHA-6</strain>
    </source>
</reference>
<proteinExistence type="predicted"/>
<protein>
    <submittedName>
        <fullName evidence="1">Uncharacterized protein</fullName>
    </submittedName>
</protein>
<keyword evidence="2" id="KW-1185">Reference proteome</keyword>
<dbReference type="AlphaFoldDB" id="A0A2A2M7Z0"/>